<evidence type="ECO:0000256" key="1">
    <source>
        <dbReference type="ARBA" id="ARBA00023125"/>
    </source>
</evidence>
<dbReference type="PROSITE" id="PS50943">
    <property type="entry name" value="HTH_CROC1"/>
    <property type="match status" value="1"/>
</dbReference>
<feature type="domain" description="HTH cro/C1-type" evidence="2">
    <location>
        <begin position="16"/>
        <end position="70"/>
    </location>
</feature>
<protein>
    <submittedName>
        <fullName evidence="3">Helix-turn-helix domain-containing protein</fullName>
    </submittedName>
</protein>
<dbReference type="PANTHER" id="PTHR46797:SF1">
    <property type="entry name" value="METHYLPHOSPHONATE SYNTHASE"/>
    <property type="match status" value="1"/>
</dbReference>
<dbReference type="InterPro" id="IPR001387">
    <property type="entry name" value="Cro/C1-type_HTH"/>
</dbReference>
<dbReference type="SUPFAM" id="SSF47413">
    <property type="entry name" value="lambda repressor-like DNA-binding domains"/>
    <property type="match status" value="1"/>
</dbReference>
<dbReference type="CDD" id="cd00093">
    <property type="entry name" value="HTH_XRE"/>
    <property type="match status" value="1"/>
</dbReference>
<dbReference type="PANTHER" id="PTHR46797">
    <property type="entry name" value="HTH-TYPE TRANSCRIPTIONAL REGULATOR"/>
    <property type="match status" value="1"/>
</dbReference>
<sequence length="193" mass="20477">MRENSAAFAAEVGRRVRRLRAERGLSLSELALRAGVGKATLSGLEAGTRNPTVETLYAITAQLDVPLAALLTDAPTDPARGTVPPEVVHGDAVSAALLETFVDGRVTTELYRLRIRPGRVQISPAHPLGAVEFLTVFTGTAKVGPLDRPIVIPAGGHASWVSDMPHMYAAETGEDVHASLVIRHTSPTPPERP</sequence>
<reference evidence="3 4" key="1">
    <citation type="submission" date="2024-10" db="EMBL/GenBank/DDBJ databases">
        <title>The Natural Products Discovery Center: Release of the First 8490 Sequenced Strains for Exploring Actinobacteria Biosynthetic Diversity.</title>
        <authorList>
            <person name="Kalkreuter E."/>
            <person name="Kautsar S.A."/>
            <person name="Yang D."/>
            <person name="Bader C.D."/>
            <person name="Teijaro C.N."/>
            <person name="Fluegel L."/>
            <person name="Davis C.M."/>
            <person name="Simpson J.R."/>
            <person name="Lauterbach L."/>
            <person name="Steele A.D."/>
            <person name="Gui C."/>
            <person name="Meng S."/>
            <person name="Li G."/>
            <person name="Viehrig K."/>
            <person name="Ye F."/>
            <person name="Su P."/>
            <person name="Kiefer A.F."/>
            <person name="Nichols A."/>
            <person name="Cepeda A.J."/>
            <person name="Yan W."/>
            <person name="Fan B."/>
            <person name="Jiang Y."/>
            <person name="Adhikari A."/>
            <person name="Zheng C.-J."/>
            <person name="Schuster L."/>
            <person name="Cowan T.M."/>
            <person name="Smanski M.J."/>
            <person name="Chevrette M.G."/>
            <person name="De Carvalho L.P.S."/>
            <person name="Shen B."/>
        </authorList>
    </citation>
    <scope>NUCLEOTIDE SEQUENCE [LARGE SCALE GENOMIC DNA]</scope>
    <source>
        <strain evidence="3 4">NPDC002173</strain>
    </source>
</reference>
<dbReference type="Gene3D" id="2.60.120.10">
    <property type="entry name" value="Jelly Rolls"/>
    <property type="match status" value="1"/>
</dbReference>
<dbReference type="InterPro" id="IPR050807">
    <property type="entry name" value="TransReg_Diox_bact_type"/>
</dbReference>
<dbReference type="Proteomes" id="UP001602013">
    <property type="component" value="Unassembled WGS sequence"/>
</dbReference>
<dbReference type="SMART" id="SM00530">
    <property type="entry name" value="HTH_XRE"/>
    <property type="match status" value="1"/>
</dbReference>
<evidence type="ECO:0000259" key="2">
    <source>
        <dbReference type="PROSITE" id="PS50943"/>
    </source>
</evidence>
<accession>A0ABW6STF6</accession>
<gene>
    <name evidence="3" type="ORF">ACFYXI_21740</name>
</gene>
<dbReference type="Gene3D" id="1.10.260.40">
    <property type="entry name" value="lambda repressor-like DNA-binding domains"/>
    <property type="match status" value="1"/>
</dbReference>
<dbReference type="Pfam" id="PF01381">
    <property type="entry name" value="HTH_3"/>
    <property type="match status" value="1"/>
</dbReference>
<keyword evidence="1" id="KW-0238">DNA-binding</keyword>
<proteinExistence type="predicted"/>
<evidence type="ECO:0000313" key="3">
    <source>
        <dbReference type="EMBL" id="MFF3668211.1"/>
    </source>
</evidence>
<organism evidence="3 4">
    <name type="scientific">Microtetraspora malaysiensis</name>
    <dbReference type="NCBI Taxonomy" id="161358"/>
    <lineage>
        <taxon>Bacteria</taxon>
        <taxon>Bacillati</taxon>
        <taxon>Actinomycetota</taxon>
        <taxon>Actinomycetes</taxon>
        <taxon>Streptosporangiales</taxon>
        <taxon>Streptosporangiaceae</taxon>
        <taxon>Microtetraspora</taxon>
    </lineage>
</organism>
<evidence type="ECO:0000313" key="4">
    <source>
        <dbReference type="Proteomes" id="UP001602013"/>
    </source>
</evidence>
<comment type="caution">
    <text evidence="3">The sequence shown here is derived from an EMBL/GenBank/DDBJ whole genome shotgun (WGS) entry which is preliminary data.</text>
</comment>
<dbReference type="InterPro" id="IPR014710">
    <property type="entry name" value="RmlC-like_jellyroll"/>
</dbReference>
<keyword evidence="4" id="KW-1185">Reference proteome</keyword>
<dbReference type="InterPro" id="IPR011051">
    <property type="entry name" value="RmlC_Cupin_sf"/>
</dbReference>
<dbReference type="EMBL" id="JBIASD010000014">
    <property type="protein sequence ID" value="MFF3668211.1"/>
    <property type="molecule type" value="Genomic_DNA"/>
</dbReference>
<dbReference type="RefSeq" id="WP_387413650.1">
    <property type="nucleotide sequence ID" value="NZ_CP191998.1"/>
</dbReference>
<dbReference type="SUPFAM" id="SSF51182">
    <property type="entry name" value="RmlC-like cupins"/>
    <property type="match status" value="1"/>
</dbReference>
<name>A0ABW6STF6_9ACTN</name>
<dbReference type="InterPro" id="IPR010982">
    <property type="entry name" value="Lambda_DNA-bd_dom_sf"/>
</dbReference>